<evidence type="ECO:0000313" key="1">
    <source>
        <dbReference type="EMBL" id="OHU97553.1"/>
    </source>
</evidence>
<dbReference type="EMBL" id="MNAN01000011">
    <property type="protein sequence ID" value="OHU97553.1"/>
    <property type="molecule type" value="Genomic_DNA"/>
</dbReference>
<dbReference type="AlphaFoldDB" id="A0A1S1NDD7"/>
<organism evidence="1 2">
    <name type="scientific">Pseudoalteromonas byunsanensis</name>
    <dbReference type="NCBI Taxonomy" id="327939"/>
    <lineage>
        <taxon>Bacteria</taxon>
        <taxon>Pseudomonadati</taxon>
        <taxon>Pseudomonadota</taxon>
        <taxon>Gammaproteobacteria</taxon>
        <taxon>Alteromonadales</taxon>
        <taxon>Pseudoalteromonadaceae</taxon>
        <taxon>Pseudoalteromonas</taxon>
    </lineage>
</organism>
<keyword evidence="2" id="KW-1185">Reference proteome</keyword>
<name>A0A1S1NDD7_9GAMM</name>
<proteinExistence type="predicted"/>
<evidence type="ECO:0000313" key="2">
    <source>
        <dbReference type="Proteomes" id="UP000180253"/>
    </source>
</evidence>
<dbReference type="Proteomes" id="UP000180253">
    <property type="component" value="Unassembled WGS sequence"/>
</dbReference>
<protein>
    <submittedName>
        <fullName evidence="1">Uncharacterized protein</fullName>
    </submittedName>
</protein>
<gene>
    <name evidence="1" type="ORF">BIW53_01965</name>
</gene>
<accession>A0A1S1NDD7</accession>
<dbReference type="STRING" id="327939.BIW53_01965"/>
<comment type="caution">
    <text evidence="1">The sequence shown here is derived from an EMBL/GenBank/DDBJ whole genome shotgun (WGS) entry which is preliminary data.</text>
</comment>
<sequence>MDIMTIVHQPAILLTRKSACIKPRMIRFFGVNNLGYIRIIKIKPLFTCVAIKAAKSMYATEW</sequence>
<reference evidence="1 2" key="1">
    <citation type="submission" date="2016-10" db="EMBL/GenBank/DDBJ databases">
        <title>Pseudoalteromonas amylolytica sp. nov., isolated from the surface seawater.</title>
        <authorList>
            <person name="Wu Y.-H."/>
            <person name="Cheng H."/>
            <person name="Jin X.-B."/>
            <person name="Wang C.-S."/>
            <person name="Xu X.-W."/>
        </authorList>
    </citation>
    <scope>NUCLEOTIDE SEQUENCE [LARGE SCALE GENOMIC DNA]</scope>
    <source>
        <strain evidence="1 2">JCM 12483</strain>
    </source>
</reference>